<organism evidence="20">
    <name type="scientific">Panicum hallii</name>
    <dbReference type="NCBI Taxonomy" id="206008"/>
    <lineage>
        <taxon>Eukaryota</taxon>
        <taxon>Viridiplantae</taxon>
        <taxon>Streptophyta</taxon>
        <taxon>Embryophyta</taxon>
        <taxon>Tracheophyta</taxon>
        <taxon>Spermatophyta</taxon>
        <taxon>Magnoliopsida</taxon>
        <taxon>Liliopsida</taxon>
        <taxon>Poales</taxon>
        <taxon>Poaceae</taxon>
        <taxon>PACMAD clade</taxon>
        <taxon>Panicoideae</taxon>
        <taxon>Panicodae</taxon>
        <taxon>Paniceae</taxon>
        <taxon>Panicinae</taxon>
        <taxon>Panicum</taxon>
        <taxon>Panicum sect. Panicum</taxon>
    </lineage>
</organism>
<dbReference type="PANTHER" id="PTHR27002:SF1045">
    <property type="entry name" value="RECEPTOR-LIKE SERINE_THREONINE-PROTEIN KINASE"/>
    <property type="match status" value="1"/>
</dbReference>
<evidence type="ECO:0000256" key="15">
    <source>
        <dbReference type="PIRNR" id="PIRNR000641"/>
    </source>
</evidence>
<gene>
    <name evidence="20" type="ORF">PAHAL_7G304000</name>
</gene>
<dbReference type="InterPro" id="IPR001245">
    <property type="entry name" value="Ser-Thr/Tyr_kinase_cat_dom"/>
</dbReference>
<feature type="transmembrane region" description="Helical" evidence="16">
    <location>
        <begin position="496"/>
        <end position="516"/>
    </location>
</feature>
<dbReference type="Proteomes" id="UP000243499">
    <property type="component" value="Chromosome 7"/>
</dbReference>
<dbReference type="Gene3D" id="2.90.10.10">
    <property type="entry name" value="Bulb-type lectin domain"/>
    <property type="match status" value="1"/>
</dbReference>
<dbReference type="Gene3D" id="3.30.200.20">
    <property type="entry name" value="Phosphorylase Kinase, domain 1"/>
    <property type="match status" value="1"/>
</dbReference>
<protein>
    <recommendedName>
        <fullName evidence="15">Receptor-like serine/threonine-protein kinase</fullName>
        <ecNumber evidence="15">2.7.11.1</ecNumber>
    </recommendedName>
</protein>
<evidence type="ECO:0000256" key="8">
    <source>
        <dbReference type="ARBA" id="ARBA00022777"/>
    </source>
</evidence>
<dbReference type="PIRSF" id="PIRSF000641">
    <property type="entry name" value="SRK"/>
    <property type="match status" value="1"/>
</dbReference>
<keyword evidence="5 15" id="KW-0808">Transferase</keyword>
<dbReference type="CDD" id="cd01098">
    <property type="entry name" value="PAN_AP_plant"/>
    <property type="match status" value="1"/>
</dbReference>
<dbReference type="InterPro" id="IPR000858">
    <property type="entry name" value="S_locus_glycoprot_dom"/>
</dbReference>
<dbReference type="GO" id="GO:0004674">
    <property type="term" value="F:protein serine/threonine kinase activity"/>
    <property type="evidence" value="ECO:0007669"/>
    <property type="project" value="UniProtKB-KW"/>
</dbReference>
<evidence type="ECO:0000259" key="17">
    <source>
        <dbReference type="PROSITE" id="PS50011"/>
    </source>
</evidence>
<keyword evidence="11" id="KW-0675">Receptor</keyword>
<comment type="catalytic activity">
    <reaction evidence="13 15">
        <text>L-threonyl-[protein] + ATP = O-phospho-L-threonyl-[protein] + ADP + H(+)</text>
        <dbReference type="Rhea" id="RHEA:46608"/>
        <dbReference type="Rhea" id="RHEA-COMP:11060"/>
        <dbReference type="Rhea" id="RHEA-COMP:11605"/>
        <dbReference type="ChEBI" id="CHEBI:15378"/>
        <dbReference type="ChEBI" id="CHEBI:30013"/>
        <dbReference type="ChEBI" id="CHEBI:30616"/>
        <dbReference type="ChEBI" id="CHEBI:61977"/>
        <dbReference type="ChEBI" id="CHEBI:456216"/>
        <dbReference type="EC" id="2.7.11.1"/>
    </reaction>
</comment>
<dbReference type="InterPro" id="IPR001480">
    <property type="entry name" value="Bulb-type_lectin_dom"/>
</dbReference>
<evidence type="ECO:0000313" key="20">
    <source>
        <dbReference type="EMBL" id="PAN40285.1"/>
    </source>
</evidence>
<keyword evidence="16" id="KW-0812">Transmembrane</keyword>
<keyword evidence="9 15" id="KW-0067">ATP-binding</keyword>
<keyword evidence="12" id="KW-0325">Glycoprotein</keyword>
<evidence type="ECO:0000256" key="6">
    <source>
        <dbReference type="ARBA" id="ARBA00022729"/>
    </source>
</evidence>
<dbReference type="InterPro" id="IPR003609">
    <property type="entry name" value="Pan_app"/>
</dbReference>
<dbReference type="SUPFAM" id="SSF56112">
    <property type="entry name" value="Protein kinase-like (PK-like)"/>
    <property type="match status" value="1"/>
</dbReference>
<dbReference type="GO" id="GO:0051707">
    <property type="term" value="P:response to other organism"/>
    <property type="evidence" value="ECO:0007669"/>
    <property type="project" value="UniProtKB-ARBA"/>
</dbReference>
<keyword evidence="10" id="KW-1015">Disulfide bond</keyword>
<keyword evidence="6" id="KW-0732">Signal</keyword>
<dbReference type="Pfam" id="PF00954">
    <property type="entry name" value="S_locus_glycop"/>
    <property type="match status" value="1"/>
</dbReference>
<comment type="similarity">
    <text evidence="15">Belongs to the protein kinase superfamily. Ser/Thr protein kinase family.</text>
</comment>
<dbReference type="Gene3D" id="1.10.510.10">
    <property type="entry name" value="Transferase(Phosphotransferase) domain 1"/>
    <property type="match status" value="1"/>
</dbReference>
<keyword evidence="3 15" id="KW-0723">Serine/threonine-protein kinase</keyword>
<accession>A0A2S3IAP1</accession>
<dbReference type="Pfam" id="PF07714">
    <property type="entry name" value="PK_Tyr_Ser-Thr"/>
    <property type="match status" value="1"/>
</dbReference>
<dbReference type="GO" id="GO:0005886">
    <property type="term" value="C:plasma membrane"/>
    <property type="evidence" value="ECO:0007669"/>
    <property type="project" value="UniProtKB-SubCell"/>
</dbReference>
<dbReference type="PROSITE" id="PS50011">
    <property type="entry name" value="PROTEIN_KINASE_DOM"/>
    <property type="match status" value="1"/>
</dbReference>
<dbReference type="Pfam" id="PF01453">
    <property type="entry name" value="B_lectin"/>
    <property type="match status" value="1"/>
</dbReference>
<keyword evidence="16" id="KW-0472">Membrane</keyword>
<dbReference type="EC" id="2.7.11.1" evidence="15"/>
<dbReference type="PROSITE" id="PS00108">
    <property type="entry name" value="PROTEIN_KINASE_ST"/>
    <property type="match status" value="1"/>
</dbReference>
<dbReference type="InterPro" id="IPR036426">
    <property type="entry name" value="Bulb-type_lectin_dom_sf"/>
</dbReference>
<evidence type="ECO:0000256" key="1">
    <source>
        <dbReference type="ARBA" id="ARBA00004251"/>
    </source>
</evidence>
<dbReference type="CDD" id="cd00028">
    <property type="entry name" value="B_lectin"/>
    <property type="match status" value="1"/>
</dbReference>
<keyword evidence="2" id="KW-1003">Cell membrane</keyword>
<dbReference type="GO" id="GO:0106310">
    <property type="term" value="F:protein serine kinase activity"/>
    <property type="evidence" value="ECO:0007669"/>
    <property type="project" value="RHEA"/>
</dbReference>
<dbReference type="InterPro" id="IPR024171">
    <property type="entry name" value="SRK-like_kinase"/>
</dbReference>
<keyword evidence="4" id="KW-0245">EGF-like domain</keyword>
<dbReference type="SMART" id="SM00108">
    <property type="entry name" value="B_lectin"/>
    <property type="match status" value="1"/>
</dbReference>
<reference evidence="20" key="1">
    <citation type="submission" date="2018-04" db="EMBL/GenBank/DDBJ databases">
        <title>WGS assembly of Panicum hallii.</title>
        <authorList>
            <person name="Lovell J."/>
            <person name="Jenkins J."/>
            <person name="Lowry D."/>
            <person name="Mamidi S."/>
            <person name="Sreedasyam A."/>
            <person name="Weng X."/>
            <person name="Barry K."/>
            <person name="Bonette J."/>
            <person name="Campitelli B."/>
            <person name="Daum C."/>
            <person name="Gordon S."/>
            <person name="Gould B."/>
            <person name="Lipzen A."/>
            <person name="Macqueen A."/>
            <person name="Palacio-Mejia J."/>
            <person name="Plott C."/>
            <person name="Shakirov E."/>
            <person name="Shu S."/>
            <person name="Yoshinaga Y."/>
            <person name="Zane M."/>
            <person name="Rokhsar D."/>
            <person name="Grimwood J."/>
            <person name="Schmutz J."/>
            <person name="Juenger T."/>
        </authorList>
    </citation>
    <scope>NUCLEOTIDE SEQUENCE [LARGE SCALE GENOMIC DNA]</scope>
    <source>
        <strain evidence="20">FIL2</strain>
    </source>
</reference>
<evidence type="ECO:0000256" key="13">
    <source>
        <dbReference type="ARBA" id="ARBA00047899"/>
    </source>
</evidence>
<dbReference type="PANTHER" id="PTHR27002">
    <property type="entry name" value="RECEPTOR-LIKE SERINE/THREONINE-PROTEIN KINASE SD1-8"/>
    <property type="match status" value="1"/>
</dbReference>
<dbReference type="PROSITE" id="PS50927">
    <property type="entry name" value="BULB_LECTIN"/>
    <property type="match status" value="1"/>
</dbReference>
<dbReference type="InterPro" id="IPR000719">
    <property type="entry name" value="Prot_kinase_dom"/>
</dbReference>
<dbReference type="GO" id="GO:0005524">
    <property type="term" value="F:ATP binding"/>
    <property type="evidence" value="ECO:0007669"/>
    <property type="project" value="UniProtKB-KW"/>
</dbReference>
<dbReference type="PROSITE" id="PS50948">
    <property type="entry name" value="PAN"/>
    <property type="match status" value="1"/>
</dbReference>
<feature type="transmembrane region" description="Helical" evidence="16">
    <location>
        <begin position="70"/>
        <end position="89"/>
    </location>
</feature>
<evidence type="ECO:0000256" key="2">
    <source>
        <dbReference type="ARBA" id="ARBA00022475"/>
    </source>
</evidence>
<evidence type="ECO:0000256" key="9">
    <source>
        <dbReference type="ARBA" id="ARBA00022840"/>
    </source>
</evidence>
<feature type="domain" description="Bulb-type lectin" evidence="18">
    <location>
        <begin position="90"/>
        <end position="217"/>
    </location>
</feature>
<feature type="domain" description="Apple" evidence="19">
    <location>
        <begin position="401"/>
        <end position="483"/>
    </location>
</feature>
<dbReference type="InterPro" id="IPR011009">
    <property type="entry name" value="Kinase-like_dom_sf"/>
</dbReference>
<dbReference type="FunFam" id="2.90.10.10:FF:000014">
    <property type="entry name" value="Serine/threonine-protein kinase"/>
    <property type="match status" value="1"/>
</dbReference>
<dbReference type="GO" id="GO:0048544">
    <property type="term" value="P:recognition of pollen"/>
    <property type="evidence" value="ECO:0007669"/>
    <property type="project" value="InterPro"/>
</dbReference>
<sequence length="886" mass="98433">MLHYCSLKSNLGKVKVFSNTLVHYTAATSNFHPICPFSKRVMTWTMYCTIYLDAIFFARDSSEMNGEGTMGTICLTVFILLLLICFCQSDDQLTSARPLSPGDLLISKNGVFALGFFSPVGSNESLYVGIWFHGIPKRNRTIVWVANRDNPTTTASTPTLAISNSSDLVLSDSKGQTLWRTQNIVAAHDSGAFLVLRDTGNLVLQLPNTSVIWQSFDHPTDTILPGMEFLLIHRGRAVARLISWRSPDDPSTGDFSFGLDPVSNLQLIIWNGAKIYCRISVWNGVLGGMYPSSPSSMVYQTIVNKGDEFYLEIVVSGGSPYSRIMLDHTGTMKLLTWDSNSSSWTVISERPEGGYGLYDSCGPNGYCDFTEAAPACHCLEGFEAVGLNSSRGCRRTEPLQCSKGSHFVALPGMRVPDKFVLLRNRTFEQCAAECSWNCSCTAYAYANLSSGMADQSRCLVWTGELVDTWKSSNYGEVLYLRLANPPVKTKTNLVKIVLPITACLLLPICIALVCIYKFKGKWRKEEIQKKLMLGYLGTSNELGDKNVEFPFVSFDDIVAATDNFSDCHMLGRGGFGKVYKKDAIMQGMLKGGKEVAVKRLSQGSGQGIDEFRNEVVLLVKLQHRNLVRLLGCCIHGEEKLLIYEYLPNKSLDAFLFDNSRKHVLDWPTRFKIVKGVARGLLYLHQDSRLTIIHRDLKASNILLDTEMSPKISDFGMARIFGGNQQLANTTRVVGTYGYMSPEYVTSGAFSVKSDTYSFGVLLLEIVSGLKIISTQFITDFPNLIAYAWTLWEDGNAMELVDSSVAENCPAHEVLRCIHVGLLCVQDNPNARPLMSSVVFMLENETTLLPAPKEPVYFAQRNNETEETRRNKEGSLNALIITTLEGR</sequence>
<feature type="domain" description="Protein kinase" evidence="17">
    <location>
        <begin position="564"/>
        <end position="847"/>
    </location>
</feature>
<dbReference type="AlphaFoldDB" id="A0A2S3IAP1"/>
<dbReference type="SMART" id="SM00473">
    <property type="entry name" value="PAN_AP"/>
    <property type="match status" value="1"/>
</dbReference>
<name>A0A2S3IAP1_9POAL</name>
<dbReference type="FunFam" id="1.10.510.10:FF:000060">
    <property type="entry name" value="G-type lectin S-receptor-like serine/threonine-protein kinase"/>
    <property type="match status" value="1"/>
</dbReference>
<evidence type="ECO:0000256" key="10">
    <source>
        <dbReference type="ARBA" id="ARBA00023157"/>
    </source>
</evidence>
<proteinExistence type="inferred from homology"/>
<dbReference type="FunFam" id="3.30.200.20:FF:000402">
    <property type="entry name" value="Serine/threonine-protein kinase"/>
    <property type="match status" value="1"/>
</dbReference>
<dbReference type="EMBL" id="CM008052">
    <property type="protein sequence ID" value="PAN40285.1"/>
    <property type="molecule type" value="Genomic_DNA"/>
</dbReference>
<evidence type="ECO:0000256" key="16">
    <source>
        <dbReference type="SAM" id="Phobius"/>
    </source>
</evidence>
<evidence type="ECO:0000256" key="5">
    <source>
        <dbReference type="ARBA" id="ARBA00022679"/>
    </source>
</evidence>
<evidence type="ECO:0000256" key="14">
    <source>
        <dbReference type="ARBA" id="ARBA00048679"/>
    </source>
</evidence>
<comment type="catalytic activity">
    <reaction evidence="14 15">
        <text>L-seryl-[protein] + ATP = O-phospho-L-seryl-[protein] + ADP + H(+)</text>
        <dbReference type="Rhea" id="RHEA:17989"/>
        <dbReference type="Rhea" id="RHEA-COMP:9863"/>
        <dbReference type="Rhea" id="RHEA-COMP:11604"/>
        <dbReference type="ChEBI" id="CHEBI:15378"/>
        <dbReference type="ChEBI" id="CHEBI:29999"/>
        <dbReference type="ChEBI" id="CHEBI:30616"/>
        <dbReference type="ChEBI" id="CHEBI:83421"/>
        <dbReference type="ChEBI" id="CHEBI:456216"/>
        <dbReference type="EC" id="2.7.11.1"/>
    </reaction>
</comment>
<keyword evidence="7 15" id="KW-0547">Nucleotide-binding</keyword>
<dbReference type="SUPFAM" id="SSF51110">
    <property type="entry name" value="alpha-D-mannose-specific plant lectins"/>
    <property type="match status" value="1"/>
</dbReference>
<dbReference type="SMART" id="SM00220">
    <property type="entry name" value="S_TKc"/>
    <property type="match status" value="1"/>
</dbReference>
<evidence type="ECO:0000256" key="11">
    <source>
        <dbReference type="ARBA" id="ARBA00023170"/>
    </source>
</evidence>
<evidence type="ECO:0000259" key="19">
    <source>
        <dbReference type="PROSITE" id="PS50948"/>
    </source>
</evidence>
<evidence type="ECO:0000256" key="12">
    <source>
        <dbReference type="ARBA" id="ARBA00023180"/>
    </source>
</evidence>
<evidence type="ECO:0000259" key="18">
    <source>
        <dbReference type="PROSITE" id="PS50927"/>
    </source>
</evidence>
<feature type="transmembrane region" description="Helical" evidence="16">
    <location>
        <begin position="41"/>
        <end position="58"/>
    </location>
</feature>
<dbReference type="CDD" id="cd14066">
    <property type="entry name" value="STKc_IRAK"/>
    <property type="match status" value="1"/>
</dbReference>
<evidence type="ECO:0000256" key="7">
    <source>
        <dbReference type="ARBA" id="ARBA00022741"/>
    </source>
</evidence>
<dbReference type="Gramene" id="PAN40285">
    <property type="protein sequence ID" value="PAN40285"/>
    <property type="gene ID" value="PAHAL_7G304000"/>
</dbReference>
<keyword evidence="16" id="KW-1133">Transmembrane helix</keyword>
<comment type="subcellular location">
    <subcellularLocation>
        <location evidence="1">Cell membrane</location>
        <topology evidence="1">Single-pass type I membrane protein</topology>
    </subcellularLocation>
</comment>
<dbReference type="Pfam" id="PF08276">
    <property type="entry name" value="PAN_2"/>
    <property type="match status" value="1"/>
</dbReference>
<evidence type="ECO:0000256" key="4">
    <source>
        <dbReference type="ARBA" id="ARBA00022536"/>
    </source>
</evidence>
<dbReference type="InterPro" id="IPR008271">
    <property type="entry name" value="Ser/Thr_kinase_AS"/>
</dbReference>
<evidence type="ECO:0000256" key="3">
    <source>
        <dbReference type="ARBA" id="ARBA00022527"/>
    </source>
</evidence>
<keyword evidence="8 15" id="KW-0418">Kinase</keyword>